<feature type="transmembrane region" description="Helical" evidence="1">
    <location>
        <begin position="91"/>
        <end position="112"/>
    </location>
</feature>
<feature type="transmembrane region" description="Helical" evidence="1">
    <location>
        <begin position="7"/>
        <end position="25"/>
    </location>
</feature>
<sequence length="156" mass="17392">MKYVSLILRIISFIILIGVWAYTALNFEHLPDQIPVHYDFSGSPDRYGSRHSIWLLLSINTAVFIFLNYLFRNTDSGLLNIPDNIRQNKPLTQLIVCILMILVVTLFAIIAFESIQAGLGNAEGLSSAISYLLGFCLVLVVAILIYSARISKNQAG</sequence>
<evidence type="ECO:0000313" key="4">
    <source>
        <dbReference type="Proteomes" id="UP000626242"/>
    </source>
</evidence>
<keyword evidence="1" id="KW-0812">Transmembrane</keyword>
<organism evidence="3 4">
    <name type="scientific">Kaistella pullorum</name>
    <dbReference type="NCBI Taxonomy" id="2763074"/>
    <lineage>
        <taxon>Bacteria</taxon>
        <taxon>Pseudomonadati</taxon>
        <taxon>Bacteroidota</taxon>
        <taxon>Flavobacteriia</taxon>
        <taxon>Flavobacteriales</taxon>
        <taxon>Weeksellaceae</taxon>
        <taxon>Chryseobacterium group</taxon>
        <taxon>Kaistella</taxon>
    </lineage>
</organism>
<dbReference type="InterPro" id="IPR012867">
    <property type="entry name" value="DUF1648"/>
</dbReference>
<feature type="transmembrane region" description="Helical" evidence="1">
    <location>
        <begin position="53"/>
        <end position="71"/>
    </location>
</feature>
<feature type="domain" description="DUF1648" evidence="2">
    <location>
        <begin position="14"/>
        <end position="57"/>
    </location>
</feature>
<reference evidence="3 4" key="1">
    <citation type="submission" date="2020-08" db="EMBL/GenBank/DDBJ databases">
        <title>A Genomic Blueprint of the Chicken Gut Microbiome.</title>
        <authorList>
            <person name="Gilroy R."/>
            <person name="Ravi A."/>
            <person name="Getino M."/>
            <person name="Pursley I."/>
            <person name="Horton D.L."/>
            <person name="Alikhan N.-F."/>
            <person name="Baker D."/>
            <person name="Gharbi K."/>
            <person name="Hall N."/>
            <person name="Watson M."/>
            <person name="Adriaenssens E.M."/>
            <person name="Foster-Nyarko E."/>
            <person name="Jarju S."/>
            <person name="Secka A."/>
            <person name="Antonio M."/>
            <person name="Oren A."/>
            <person name="Chaudhuri R."/>
            <person name="La Ragione R.M."/>
            <person name="Hildebrand F."/>
            <person name="Pallen M.J."/>
        </authorList>
    </citation>
    <scope>NUCLEOTIDE SEQUENCE [LARGE SCALE GENOMIC DNA]</scope>
    <source>
        <strain evidence="3 4">Sa1CVA4</strain>
    </source>
</reference>
<evidence type="ECO:0000259" key="2">
    <source>
        <dbReference type="Pfam" id="PF07853"/>
    </source>
</evidence>
<keyword evidence="1" id="KW-0472">Membrane</keyword>
<proteinExistence type="predicted"/>
<gene>
    <name evidence="3" type="ORF">H9628_04345</name>
</gene>
<keyword evidence="4" id="KW-1185">Reference proteome</keyword>
<feature type="transmembrane region" description="Helical" evidence="1">
    <location>
        <begin position="124"/>
        <end position="146"/>
    </location>
</feature>
<dbReference type="RefSeq" id="WP_251832888.1">
    <property type="nucleotide sequence ID" value="NZ_JACSPS010000001.1"/>
</dbReference>
<dbReference type="Proteomes" id="UP000626242">
    <property type="component" value="Unassembled WGS sequence"/>
</dbReference>
<keyword evidence="1" id="KW-1133">Transmembrane helix</keyword>
<protein>
    <submittedName>
        <fullName evidence="3">DUF1648 domain-containing protein</fullName>
    </submittedName>
</protein>
<evidence type="ECO:0000313" key="3">
    <source>
        <dbReference type="EMBL" id="MBD8017692.1"/>
    </source>
</evidence>
<comment type="caution">
    <text evidence="3">The sequence shown here is derived from an EMBL/GenBank/DDBJ whole genome shotgun (WGS) entry which is preliminary data.</text>
</comment>
<evidence type="ECO:0000256" key="1">
    <source>
        <dbReference type="SAM" id="Phobius"/>
    </source>
</evidence>
<dbReference type="Pfam" id="PF07853">
    <property type="entry name" value="DUF1648"/>
    <property type="match status" value="1"/>
</dbReference>
<name>A0ABR8WL77_9FLAO</name>
<dbReference type="EMBL" id="JACSPS010000001">
    <property type="protein sequence ID" value="MBD8017692.1"/>
    <property type="molecule type" value="Genomic_DNA"/>
</dbReference>
<accession>A0ABR8WL77</accession>